<dbReference type="GO" id="GO:0016887">
    <property type="term" value="F:ATP hydrolysis activity"/>
    <property type="evidence" value="ECO:0007669"/>
    <property type="project" value="InterPro"/>
</dbReference>
<dbReference type="CDD" id="cd01130">
    <property type="entry name" value="VirB11-like_ATPase"/>
    <property type="match status" value="1"/>
</dbReference>
<dbReference type="STRING" id="937775.Metlim_1696"/>
<feature type="compositionally biased region" description="Basic and acidic residues" evidence="2">
    <location>
        <begin position="37"/>
        <end position="48"/>
    </location>
</feature>
<name>H1YWJ5_9EURY</name>
<feature type="domain" description="PilB3-like C-terminal" evidence="4">
    <location>
        <begin position="958"/>
        <end position="1022"/>
    </location>
</feature>
<dbReference type="Pfam" id="PF23990">
    <property type="entry name" value="PilB3_N"/>
    <property type="match status" value="1"/>
</dbReference>
<dbReference type="RefSeq" id="WP_004077670.1">
    <property type="nucleotide sequence ID" value="NZ_CM001436.1"/>
</dbReference>
<evidence type="ECO:0000313" key="7">
    <source>
        <dbReference type="Proteomes" id="UP000005741"/>
    </source>
</evidence>
<feature type="compositionally biased region" description="Basic and acidic residues" evidence="2">
    <location>
        <begin position="289"/>
        <end position="313"/>
    </location>
</feature>
<dbReference type="InterPro" id="IPR027417">
    <property type="entry name" value="P-loop_NTPase"/>
</dbReference>
<dbReference type="Gene3D" id="3.30.450.380">
    <property type="match status" value="1"/>
</dbReference>
<feature type="compositionally biased region" description="Acidic residues" evidence="2">
    <location>
        <begin position="277"/>
        <end position="288"/>
    </location>
</feature>
<dbReference type="AlphaFoldDB" id="H1YWJ5"/>
<feature type="compositionally biased region" description="Basic and acidic residues" evidence="2">
    <location>
        <begin position="324"/>
        <end position="334"/>
    </location>
</feature>
<dbReference type="PANTHER" id="PTHR30486:SF6">
    <property type="entry name" value="TYPE IV PILUS RETRACTATION ATPASE PILT"/>
    <property type="match status" value="1"/>
</dbReference>
<dbReference type="HOGENOM" id="CLU_005379_2_1_2"/>
<feature type="compositionally biased region" description="Polar residues" evidence="2">
    <location>
        <begin position="52"/>
        <end position="66"/>
    </location>
</feature>
<dbReference type="InterPro" id="IPR050921">
    <property type="entry name" value="T4SS_GSP_E_ATPase"/>
</dbReference>
<protein>
    <submittedName>
        <fullName evidence="6">Type II secretion system protein E</fullName>
    </submittedName>
</protein>
<feature type="compositionally biased region" description="Basic and acidic residues" evidence="2">
    <location>
        <begin position="68"/>
        <end position="81"/>
    </location>
</feature>
<evidence type="ECO:0000259" key="5">
    <source>
        <dbReference type="Pfam" id="PF23990"/>
    </source>
</evidence>
<dbReference type="Proteomes" id="UP000005741">
    <property type="component" value="Chromosome"/>
</dbReference>
<dbReference type="PANTHER" id="PTHR30486">
    <property type="entry name" value="TWITCHING MOTILITY PROTEIN PILT"/>
    <property type="match status" value="1"/>
</dbReference>
<evidence type="ECO:0000259" key="3">
    <source>
        <dbReference type="Pfam" id="PF00437"/>
    </source>
</evidence>
<dbReference type="Pfam" id="PF23989">
    <property type="entry name" value="PilB3_C"/>
    <property type="match status" value="1"/>
</dbReference>
<feature type="domain" description="Bacterial type II secretion system protein E" evidence="3">
    <location>
        <begin position="684"/>
        <end position="909"/>
    </location>
</feature>
<dbReference type="InterPro" id="IPR001482">
    <property type="entry name" value="T2SS/T4SS_dom"/>
</dbReference>
<keyword evidence="7" id="KW-1185">Reference proteome</keyword>
<dbReference type="SUPFAM" id="SSF52540">
    <property type="entry name" value="P-loop containing nucleoside triphosphate hydrolases"/>
    <property type="match status" value="1"/>
</dbReference>
<feature type="compositionally biased region" description="Basic and acidic residues" evidence="2">
    <location>
        <begin position="94"/>
        <end position="124"/>
    </location>
</feature>
<feature type="domain" description="PilB3-like N-terminal" evidence="5">
    <location>
        <begin position="508"/>
        <end position="570"/>
    </location>
</feature>
<feature type="compositionally biased region" description="Polar residues" evidence="2">
    <location>
        <begin position="135"/>
        <end position="152"/>
    </location>
</feature>
<dbReference type="PATRIC" id="fig|937775.9.peg.1908"/>
<evidence type="ECO:0000256" key="2">
    <source>
        <dbReference type="SAM" id="MobiDB-lite"/>
    </source>
</evidence>
<reference evidence="6 7" key="1">
    <citation type="submission" date="2011-10" db="EMBL/GenBank/DDBJ databases">
        <title>The Improved High-Quality Draft genome of Methanoplanus limicola DSM 2279.</title>
        <authorList>
            <consortium name="US DOE Joint Genome Institute (JGI-PGF)"/>
            <person name="Lucas S."/>
            <person name="Copeland A."/>
            <person name="Lapidus A."/>
            <person name="Glavina del Rio T."/>
            <person name="Dalin E."/>
            <person name="Tice H."/>
            <person name="Bruce D."/>
            <person name="Goodwin L."/>
            <person name="Pitluck S."/>
            <person name="Peters L."/>
            <person name="Mikhailova N."/>
            <person name="Lu M."/>
            <person name="Kyrpides N."/>
            <person name="Mavromatis K."/>
            <person name="Ivanova N."/>
            <person name="Markowitz V."/>
            <person name="Cheng J.-F."/>
            <person name="Hugenholtz P."/>
            <person name="Woyke T."/>
            <person name="Wu D."/>
            <person name="Wirth R."/>
            <person name="Brambilla E.-M."/>
            <person name="Klenk H.-P."/>
            <person name="Eisen J.A."/>
        </authorList>
    </citation>
    <scope>NUCLEOTIDE SEQUENCE [LARGE SCALE GENOMIC DNA]</scope>
    <source>
        <strain evidence="6 7">DSM 2279</strain>
    </source>
</reference>
<sequence>MSDEEKKKGFKSFFKRKSADKVDQQDISINIPADNKSNTEESIDKSNKDLLSGNNNDRSYLNNPIPDSSEKDDPAKSRFDPYELLNNNSSGDSPEEKPDSYKAGKSLEEILKKIRTAEGKKESSDNSDNLIDFQTAGNEELQITNKVPSGNTGKKEGTYNEGPGDGPGATGVYEESEEYSGSSDKENYESFPGESAELLPDLTKKEDNSGSKPSEATFGISPDELRVPAGSPDESEETAGRYGLRQENKSAINAADTTADGPAGPQIAAAAKKIFIDDDSDGQSEYPEEYERLTESEEGNEKKTEIEVNEKSESGNMGYSGVKSETERGTGKESETDDSEQKEESGAEEDIITKDFRKGKKPEDKITDYAAEIAKEYKLQDFEDKIKAVDTEIKIYPAAKKTRWSDEGGYGDREISYSSNEEFSDLILPKGATIELEDFKLKSKDKAFLPEEKDEILSRIDSIFSKNFPDEKTVISGRLTDFKRKKKGKIFGETKPAKKFFSGFKKPEKVYQAEYNPSVHGSIVDLTFNPENVEGLEEVELYPVNEPYAYVRIIYDKNTNEHIYNVIEPSLNKAEEELLQEIKQRLFETLDVNTKDVTKEESYDILKISVSEIIQDYGIKIDPPSKAKILYMIYKEFLGDGLIDPIMHDKFIEDISCDGLNVPIFVYHSNYESMQTTLSYEKSTNLDSFVTRLAQRAGKYISIAEPMLDATMSDGSRIQMTLGTEVTAHGSTFTIRKFKEEPITPTDLIEWGTFTPLSIAYIWLAVESGKSCIFAGGTASGKTTSLNAISLFIPPLAKIVTLEDTRELKLPHKNWIPSITRESFDSDGKGSIDMYELLRAALRQRPEYIIVGEVRGNEALTLFQAMSTGHITYATMHADSVASVVHRLENPPLNVPRNMLNALHLVSVQVQSRVGGQRIRRNKQLIEILDIDPRTRELITNDVFKWYAATDEIRYSGKSYILEEIMEERGWNEERIREELKRRQEILEWMRIKKLRNYKDVGKVLMSYYRDPDAIMNLVRADLYE</sequence>
<organism evidence="6 7">
    <name type="scientific">Methanoplanus limicola DSM 2279</name>
    <dbReference type="NCBI Taxonomy" id="937775"/>
    <lineage>
        <taxon>Archaea</taxon>
        <taxon>Methanobacteriati</taxon>
        <taxon>Methanobacteriota</taxon>
        <taxon>Stenosarchaea group</taxon>
        <taxon>Methanomicrobia</taxon>
        <taxon>Methanomicrobiales</taxon>
        <taxon>Methanomicrobiaceae</taxon>
        <taxon>Methanoplanus</taxon>
    </lineage>
</organism>
<evidence type="ECO:0000256" key="1">
    <source>
        <dbReference type="ARBA" id="ARBA00006611"/>
    </source>
</evidence>
<proteinExistence type="inferred from homology"/>
<dbReference type="EMBL" id="CM001436">
    <property type="protein sequence ID" value="EHQ35797.1"/>
    <property type="molecule type" value="Genomic_DNA"/>
</dbReference>
<dbReference type="InterPro" id="IPR056571">
    <property type="entry name" value="PilB3-like_C"/>
</dbReference>
<dbReference type="InParanoid" id="H1YWJ5"/>
<dbReference type="Gene3D" id="3.40.50.300">
    <property type="entry name" value="P-loop containing nucleotide triphosphate hydrolases"/>
    <property type="match status" value="1"/>
</dbReference>
<comment type="similarity">
    <text evidence="1">Belongs to the GSP E family.</text>
</comment>
<dbReference type="Pfam" id="PF00437">
    <property type="entry name" value="T2SSE"/>
    <property type="match status" value="1"/>
</dbReference>
<dbReference type="InterPro" id="IPR056570">
    <property type="entry name" value="PilB3-like_N"/>
</dbReference>
<feature type="region of interest" description="Disordered" evidence="2">
    <location>
        <begin position="1"/>
        <end position="358"/>
    </location>
</feature>
<feature type="compositionally biased region" description="Acidic residues" evidence="2">
    <location>
        <begin position="335"/>
        <end position="350"/>
    </location>
</feature>
<evidence type="ECO:0000313" key="6">
    <source>
        <dbReference type="EMBL" id="EHQ35797.1"/>
    </source>
</evidence>
<evidence type="ECO:0000259" key="4">
    <source>
        <dbReference type="Pfam" id="PF23989"/>
    </source>
</evidence>
<gene>
    <name evidence="6" type="ORF">Metlim_1696</name>
</gene>
<accession>H1YWJ5</accession>